<keyword evidence="6" id="KW-1185">Reference proteome</keyword>
<dbReference type="EMBL" id="JBEDNQ010000008">
    <property type="protein sequence ID" value="MEQ3552643.1"/>
    <property type="molecule type" value="Genomic_DNA"/>
</dbReference>
<evidence type="ECO:0000256" key="3">
    <source>
        <dbReference type="ARBA" id="ARBA00023027"/>
    </source>
</evidence>
<dbReference type="SMART" id="SM00822">
    <property type="entry name" value="PKS_KR"/>
    <property type="match status" value="1"/>
</dbReference>
<accession>A0ABV1KFJ0</accession>
<dbReference type="InterPro" id="IPR020904">
    <property type="entry name" value="Sc_DH/Rdtase_CS"/>
</dbReference>
<evidence type="ECO:0000256" key="1">
    <source>
        <dbReference type="ARBA" id="ARBA00006484"/>
    </source>
</evidence>
<dbReference type="Proteomes" id="UP001494902">
    <property type="component" value="Unassembled WGS sequence"/>
</dbReference>
<proteinExistence type="inferred from homology"/>
<protein>
    <submittedName>
        <fullName evidence="5">SDR family oxidoreductase</fullName>
    </submittedName>
</protein>
<comment type="caution">
    <text evidence="5">The sequence shown here is derived from an EMBL/GenBank/DDBJ whole genome shotgun (WGS) entry which is preliminary data.</text>
</comment>
<dbReference type="InterPro" id="IPR036291">
    <property type="entry name" value="NAD(P)-bd_dom_sf"/>
</dbReference>
<reference evidence="5 6" key="1">
    <citation type="submission" date="2024-03" db="EMBL/GenBank/DDBJ databases">
        <title>Draft genome sequence of Pseudonocardia nematodicida JCM 31783.</title>
        <authorList>
            <person name="Butdee W."/>
            <person name="Duangmal K."/>
        </authorList>
    </citation>
    <scope>NUCLEOTIDE SEQUENCE [LARGE SCALE GENOMIC DNA]</scope>
    <source>
        <strain evidence="5 6">JCM 31783</strain>
    </source>
</reference>
<dbReference type="PRINTS" id="PR00081">
    <property type="entry name" value="GDHRDH"/>
</dbReference>
<dbReference type="CDD" id="cd05233">
    <property type="entry name" value="SDR_c"/>
    <property type="match status" value="1"/>
</dbReference>
<feature type="domain" description="Ketoreductase" evidence="4">
    <location>
        <begin position="7"/>
        <end position="176"/>
    </location>
</feature>
<dbReference type="PROSITE" id="PS00061">
    <property type="entry name" value="ADH_SHORT"/>
    <property type="match status" value="1"/>
</dbReference>
<dbReference type="Gene3D" id="3.40.50.720">
    <property type="entry name" value="NAD(P)-binding Rossmann-like Domain"/>
    <property type="match status" value="1"/>
</dbReference>
<dbReference type="SUPFAM" id="SSF51735">
    <property type="entry name" value="NAD(P)-binding Rossmann-fold domains"/>
    <property type="match status" value="1"/>
</dbReference>
<organism evidence="5 6">
    <name type="scientific">Pseudonocardia nematodicida</name>
    <dbReference type="NCBI Taxonomy" id="1206997"/>
    <lineage>
        <taxon>Bacteria</taxon>
        <taxon>Bacillati</taxon>
        <taxon>Actinomycetota</taxon>
        <taxon>Actinomycetes</taxon>
        <taxon>Pseudonocardiales</taxon>
        <taxon>Pseudonocardiaceae</taxon>
        <taxon>Pseudonocardia</taxon>
    </lineage>
</organism>
<name>A0ABV1KFJ0_9PSEU</name>
<keyword evidence="2" id="KW-0560">Oxidoreductase</keyword>
<evidence type="ECO:0000256" key="2">
    <source>
        <dbReference type="ARBA" id="ARBA00023002"/>
    </source>
</evidence>
<keyword evidence="3" id="KW-0520">NAD</keyword>
<dbReference type="PANTHER" id="PTHR24321:SF8">
    <property type="entry name" value="ESTRADIOL 17-BETA-DEHYDROGENASE 8-RELATED"/>
    <property type="match status" value="1"/>
</dbReference>
<evidence type="ECO:0000313" key="6">
    <source>
        <dbReference type="Proteomes" id="UP001494902"/>
    </source>
</evidence>
<dbReference type="Pfam" id="PF13561">
    <property type="entry name" value="adh_short_C2"/>
    <property type="match status" value="1"/>
</dbReference>
<evidence type="ECO:0000313" key="5">
    <source>
        <dbReference type="EMBL" id="MEQ3552643.1"/>
    </source>
</evidence>
<dbReference type="InterPro" id="IPR057326">
    <property type="entry name" value="KR_dom"/>
</dbReference>
<dbReference type="InterPro" id="IPR002347">
    <property type="entry name" value="SDR_fam"/>
</dbReference>
<sequence length="246" mass="25004">MKDFEGLTALVTGGASGIGADTARLLHRRGARVAVLDRDVTAVGAEFLALTCDVGERAAIEAAVAEVADRCGGLDIVVANAGIGAVGDVAANDDAEWSRVLDVNVTGIARVVSAALPHLRRSTCAAVVTTCSAVAFVGVRHRALYSASKGAVHALTIAMAADHADAGIRVNAVAPGTADTPWITRLLESAEDPAAAAESLRQRQPSGRLVTSDEVAEALAFLASPISGSTTGTVLRVDGGMTTLRL</sequence>
<dbReference type="PRINTS" id="PR00080">
    <property type="entry name" value="SDRFAMILY"/>
</dbReference>
<gene>
    <name evidence="5" type="ORF">WIS52_19395</name>
</gene>
<dbReference type="RefSeq" id="WP_349299716.1">
    <property type="nucleotide sequence ID" value="NZ_JBEDNQ010000008.1"/>
</dbReference>
<evidence type="ECO:0000259" key="4">
    <source>
        <dbReference type="SMART" id="SM00822"/>
    </source>
</evidence>
<comment type="similarity">
    <text evidence="1">Belongs to the short-chain dehydrogenases/reductases (SDR) family.</text>
</comment>
<dbReference type="PANTHER" id="PTHR24321">
    <property type="entry name" value="DEHYDROGENASES, SHORT CHAIN"/>
    <property type="match status" value="1"/>
</dbReference>